<evidence type="ECO:0000259" key="1">
    <source>
        <dbReference type="Pfam" id="PF13930"/>
    </source>
</evidence>
<organism evidence="2 3">
    <name type="scientific">Granulimonas faecalis</name>
    <dbReference type="NCBI Taxonomy" id="2894155"/>
    <lineage>
        <taxon>Bacteria</taxon>
        <taxon>Bacillati</taxon>
        <taxon>Actinomycetota</taxon>
        <taxon>Coriobacteriia</taxon>
        <taxon>Coriobacteriales</taxon>
        <taxon>Kribbibacteriaceae</taxon>
        <taxon>Granulimonas</taxon>
    </lineage>
</organism>
<evidence type="ECO:0000313" key="3">
    <source>
        <dbReference type="Proteomes" id="UP001055025"/>
    </source>
</evidence>
<comment type="caution">
    <text evidence="2">The sequence shown here is derived from an EMBL/GenBank/DDBJ whole genome shotgun (WGS) entry which is preliminary data.</text>
</comment>
<feature type="domain" description="Type VII secretion system protein EssD-like" evidence="1">
    <location>
        <begin position="80"/>
        <end position="200"/>
    </location>
</feature>
<gene>
    <name evidence="2" type="ORF">ATOP_19180</name>
</gene>
<dbReference type="Gene3D" id="3.40.570.10">
    <property type="entry name" value="Extracellular Endonuclease, subunit A"/>
    <property type="match status" value="1"/>
</dbReference>
<name>A0AAV5B7A8_9ACTN</name>
<reference evidence="2" key="1">
    <citation type="journal article" date="2022" name="Int. J. Syst. Evol. Microbiol.">
        <title>Granulimonas faecalis gen. nov., sp. nov., and Leptogranulimonas caecicola gen. nov., sp. nov., novel lactate-producing Atopobiaceae bacteria isolated from mouse intestines, and an emended description of the family Atopobiaceae.</title>
        <authorList>
            <person name="Morinaga K."/>
            <person name="Kusada H."/>
            <person name="Sakamoto S."/>
            <person name="Murakami T."/>
            <person name="Toyoda A."/>
            <person name="Mori H."/>
            <person name="Meng X.Y."/>
            <person name="Takashino M."/>
            <person name="Murotomi K."/>
            <person name="Tamaki H."/>
        </authorList>
    </citation>
    <scope>NUCLEOTIDE SEQUENCE</scope>
    <source>
        <strain evidence="2">OPF53</strain>
    </source>
</reference>
<dbReference type="InterPro" id="IPR044929">
    <property type="entry name" value="DNA/RNA_non-sp_Endonuclease_sf"/>
</dbReference>
<dbReference type="EMBL" id="BQKC01000002">
    <property type="protein sequence ID" value="GJM56263.1"/>
    <property type="molecule type" value="Genomic_DNA"/>
</dbReference>
<sequence>MARRGKGRPRLGGAWAIVVAALTAVLAQTPWEAPGVIGDPTASASTAPAATTAGAPEDMAASFSAYDGSREPHATFSDLDGNLRCGPVFAVLDEAHMGSGERPDISGVEPSGWRQKRYDGIDGGWLYNRCHLLGDQLWNDDSANWKNLVTGTRQMNVEGMLPIENEVASHLRSTGHLVMYQVTPLFEGEEAVCRAVRMEASCLEGDLKIDERVENVQDGIVIDYTDGSSRAA</sequence>
<dbReference type="AlphaFoldDB" id="A0AAV5B7A8"/>
<protein>
    <submittedName>
        <fullName evidence="2">DNA-entry nuclease</fullName>
    </submittedName>
</protein>
<proteinExistence type="predicted"/>
<dbReference type="RefSeq" id="WP_135978594.1">
    <property type="nucleotide sequence ID" value="NZ_BQKC01000002.1"/>
</dbReference>
<dbReference type="Proteomes" id="UP001055025">
    <property type="component" value="Unassembled WGS sequence"/>
</dbReference>
<keyword evidence="3" id="KW-1185">Reference proteome</keyword>
<evidence type="ECO:0000313" key="2">
    <source>
        <dbReference type="EMBL" id="GJM56263.1"/>
    </source>
</evidence>
<dbReference type="Pfam" id="PF13930">
    <property type="entry name" value="Endonuclea_NS_2"/>
    <property type="match status" value="1"/>
</dbReference>
<dbReference type="InterPro" id="IPR044927">
    <property type="entry name" value="Endonuclea_NS_2"/>
</dbReference>
<accession>A0AAV5B7A8</accession>